<evidence type="ECO:0000313" key="1">
    <source>
        <dbReference type="EMBL" id="CAB3255756.1"/>
    </source>
</evidence>
<evidence type="ECO:0000313" key="2">
    <source>
        <dbReference type="Proteomes" id="UP000494106"/>
    </source>
</evidence>
<keyword evidence="2" id="KW-1185">Reference proteome</keyword>
<dbReference type="Proteomes" id="UP000494106">
    <property type="component" value="Unassembled WGS sequence"/>
</dbReference>
<dbReference type="AlphaFoldDB" id="A0A8S1BBE3"/>
<name>A0A8S1BBE3_ARCPL</name>
<comment type="caution">
    <text evidence="1">The sequence shown here is derived from an EMBL/GenBank/DDBJ whole genome shotgun (WGS) entry which is preliminary data.</text>
</comment>
<dbReference type="EMBL" id="CADEBC010000577">
    <property type="protein sequence ID" value="CAB3255756.1"/>
    <property type="molecule type" value="Genomic_DNA"/>
</dbReference>
<protein>
    <submittedName>
        <fullName evidence="1">Uncharacterized protein</fullName>
    </submittedName>
</protein>
<sequence>MAIDSHGATEPLNVYIDDTELKQVEIFDAEIIHRIGAASAAFGWQNASSSLTSKAADENKAASSYASKMFRKGTIDPQKWEKRPVAALSGALRENQSS</sequence>
<gene>
    <name evidence="1" type="ORF">APLA_LOCUS15043</name>
</gene>
<proteinExistence type="predicted"/>
<reference evidence="1 2" key="1">
    <citation type="submission" date="2020-04" db="EMBL/GenBank/DDBJ databases">
        <authorList>
            <person name="Wallbank WR R."/>
            <person name="Pardo Diaz C."/>
            <person name="Kozak K."/>
            <person name="Martin S."/>
            <person name="Jiggins C."/>
            <person name="Moest M."/>
            <person name="Warren A I."/>
            <person name="Byers J.R.P. K."/>
            <person name="Montejo-Kovacevich G."/>
            <person name="Yen C E."/>
        </authorList>
    </citation>
    <scope>NUCLEOTIDE SEQUENCE [LARGE SCALE GENOMIC DNA]</scope>
</reference>
<organism evidence="1 2">
    <name type="scientific">Arctia plantaginis</name>
    <name type="common">Wood tiger moth</name>
    <name type="synonym">Phalaena plantaginis</name>
    <dbReference type="NCBI Taxonomy" id="874455"/>
    <lineage>
        <taxon>Eukaryota</taxon>
        <taxon>Metazoa</taxon>
        <taxon>Ecdysozoa</taxon>
        <taxon>Arthropoda</taxon>
        <taxon>Hexapoda</taxon>
        <taxon>Insecta</taxon>
        <taxon>Pterygota</taxon>
        <taxon>Neoptera</taxon>
        <taxon>Endopterygota</taxon>
        <taxon>Lepidoptera</taxon>
        <taxon>Glossata</taxon>
        <taxon>Ditrysia</taxon>
        <taxon>Noctuoidea</taxon>
        <taxon>Erebidae</taxon>
        <taxon>Arctiinae</taxon>
        <taxon>Arctia</taxon>
    </lineage>
</organism>
<accession>A0A8S1BBE3</accession>